<protein>
    <submittedName>
        <fullName evidence="4">SDR family NAD(P)-dependent oxidoreductase</fullName>
    </submittedName>
</protein>
<dbReference type="PRINTS" id="PR00080">
    <property type="entry name" value="SDRFAMILY"/>
</dbReference>
<name>A0A4Z0GPY7_9BACL</name>
<accession>A0A4Z0GPY7</accession>
<comment type="caution">
    <text evidence="4">The sequence shown here is derived from an EMBL/GenBank/DDBJ whole genome shotgun (WGS) entry which is preliminary data.</text>
</comment>
<dbReference type="Pfam" id="PF00106">
    <property type="entry name" value="adh_short"/>
    <property type="match status" value="1"/>
</dbReference>
<dbReference type="PANTHER" id="PTHR44169:SF6">
    <property type="entry name" value="NADPH-DEPENDENT 1-ACYLDIHYDROXYACETONE PHOSPHATE REDUCTASE"/>
    <property type="match status" value="1"/>
</dbReference>
<keyword evidence="5" id="KW-1185">Reference proteome</keyword>
<dbReference type="PANTHER" id="PTHR44169">
    <property type="entry name" value="NADPH-DEPENDENT 1-ACYLDIHYDROXYACETONE PHOSPHATE REDUCTASE"/>
    <property type="match status" value="1"/>
</dbReference>
<evidence type="ECO:0000313" key="5">
    <source>
        <dbReference type="Proteomes" id="UP000298347"/>
    </source>
</evidence>
<comment type="similarity">
    <text evidence="1 3">Belongs to the short-chain dehydrogenases/reductases (SDR) family.</text>
</comment>
<gene>
    <name evidence="4" type="ORF">E4665_08850</name>
</gene>
<dbReference type="SUPFAM" id="SSF51735">
    <property type="entry name" value="NAD(P)-binding Rossmann-fold domains"/>
    <property type="match status" value="1"/>
</dbReference>
<dbReference type="EMBL" id="SRJD01000008">
    <property type="protein sequence ID" value="TGA98338.1"/>
    <property type="molecule type" value="Genomic_DNA"/>
</dbReference>
<keyword evidence="2" id="KW-0560">Oxidoreductase</keyword>
<sequence>MQNEKRVVLITGASSGMGHASAKYFHEHGWIVYAGARRTERMKDLQELGVHVYRLDVTDHESNQYFVEAAIKEQGRIDVLINNAGYGEYGPLEEISLDNAKHQFDVNVFAASELTQLVLPLMRKQTFGRIINVTSIGENVFMPLGGWYHATKAALGMWSDVLDMEIRPFGLRSIVIQPGGTQSEWGEIAMQNAEHNLKTDSPYKKLVLAIKNAFSSFKISATSDDLAKIFYKAATDAKPSRRYYHSLTDRMAVRIARNHPSLWRLGMGFIVNRLNK</sequence>
<proteinExistence type="inferred from homology"/>
<organism evidence="4 5">
    <name type="scientific">Sporolactobacillus shoreae</name>
    <dbReference type="NCBI Taxonomy" id="1465501"/>
    <lineage>
        <taxon>Bacteria</taxon>
        <taxon>Bacillati</taxon>
        <taxon>Bacillota</taxon>
        <taxon>Bacilli</taxon>
        <taxon>Bacillales</taxon>
        <taxon>Sporolactobacillaceae</taxon>
        <taxon>Sporolactobacillus</taxon>
    </lineage>
</organism>
<reference evidence="4 5" key="1">
    <citation type="journal article" date="2015" name="Int. J. Syst. Evol. Microbiol.">
        <title>Sporolactobacillus shoreae sp. nov. and Sporolactobacillus spathodeae sp. nov., two spore-forming lactic acid bacteria isolated from tree barks in Thailand.</title>
        <authorList>
            <person name="Thamacharoensuk T."/>
            <person name="Kitahara M."/>
            <person name="Ohkuma M."/>
            <person name="Thongchul N."/>
            <person name="Tanasupawat S."/>
        </authorList>
    </citation>
    <scope>NUCLEOTIDE SEQUENCE [LARGE SCALE GENOMIC DNA]</scope>
    <source>
        <strain evidence="4 5">BK92</strain>
    </source>
</reference>
<dbReference type="OrthoDB" id="9775296at2"/>
<dbReference type="CDD" id="cd05374">
    <property type="entry name" value="17beta-HSD-like_SDR_c"/>
    <property type="match status" value="1"/>
</dbReference>
<dbReference type="Gene3D" id="3.40.50.720">
    <property type="entry name" value="NAD(P)-binding Rossmann-like Domain"/>
    <property type="match status" value="1"/>
</dbReference>
<dbReference type="PRINTS" id="PR00081">
    <property type="entry name" value="GDHRDH"/>
</dbReference>
<evidence type="ECO:0000313" key="4">
    <source>
        <dbReference type="EMBL" id="TGA98338.1"/>
    </source>
</evidence>
<dbReference type="RefSeq" id="WP_135348426.1">
    <property type="nucleotide sequence ID" value="NZ_SRJD01000008.1"/>
</dbReference>
<dbReference type="InterPro" id="IPR002347">
    <property type="entry name" value="SDR_fam"/>
</dbReference>
<dbReference type="AlphaFoldDB" id="A0A4Z0GPY7"/>
<dbReference type="GO" id="GO:0016491">
    <property type="term" value="F:oxidoreductase activity"/>
    <property type="evidence" value="ECO:0007669"/>
    <property type="project" value="UniProtKB-KW"/>
</dbReference>
<evidence type="ECO:0000256" key="1">
    <source>
        <dbReference type="ARBA" id="ARBA00006484"/>
    </source>
</evidence>
<evidence type="ECO:0000256" key="2">
    <source>
        <dbReference type="ARBA" id="ARBA00023002"/>
    </source>
</evidence>
<evidence type="ECO:0000256" key="3">
    <source>
        <dbReference type="RuleBase" id="RU000363"/>
    </source>
</evidence>
<dbReference type="Proteomes" id="UP000298347">
    <property type="component" value="Unassembled WGS sequence"/>
</dbReference>
<dbReference type="InterPro" id="IPR036291">
    <property type="entry name" value="NAD(P)-bd_dom_sf"/>
</dbReference>